<organism evidence="7 8">
    <name type="scientific">Massilia consociata</name>
    <dbReference type="NCBI Taxonomy" id="760117"/>
    <lineage>
        <taxon>Bacteria</taxon>
        <taxon>Pseudomonadati</taxon>
        <taxon>Pseudomonadota</taxon>
        <taxon>Betaproteobacteria</taxon>
        <taxon>Burkholderiales</taxon>
        <taxon>Oxalobacteraceae</taxon>
        <taxon>Telluria group</taxon>
        <taxon>Massilia</taxon>
    </lineage>
</organism>
<dbReference type="EMBL" id="JBHLWP010000009">
    <property type="protein sequence ID" value="MFC0252111.1"/>
    <property type="molecule type" value="Genomic_DNA"/>
</dbReference>
<protein>
    <submittedName>
        <fullName evidence="7">CidA/LrgA family protein</fullName>
    </submittedName>
</protein>
<feature type="transmembrane region" description="Helical" evidence="6">
    <location>
        <begin position="83"/>
        <end position="105"/>
    </location>
</feature>
<comment type="caution">
    <text evidence="7">The sequence shown here is derived from an EMBL/GenBank/DDBJ whole genome shotgun (WGS) entry which is preliminary data.</text>
</comment>
<keyword evidence="3 6" id="KW-0812">Transmembrane</keyword>
<proteinExistence type="predicted"/>
<dbReference type="Proteomes" id="UP001589773">
    <property type="component" value="Unassembled WGS sequence"/>
</dbReference>
<reference evidence="7 8" key="1">
    <citation type="submission" date="2024-09" db="EMBL/GenBank/DDBJ databases">
        <authorList>
            <person name="Sun Q."/>
            <person name="Mori K."/>
        </authorList>
    </citation>
    <scope>NUCLEOTIDE SEQUENCE [LARGE SCALE GENOMIC DNA]</scope>
    <source>
        <strain evidence="7 8">CCM 7792</strain>
    </source>
</reference>
<gene>
    <name evidence="7" type="ORF">ACFFJK_09440</name>
</gene>
<dbReference type="PANTHER" id="PTHR33931">
    <property type="entry name" value="HOLIN-LIKE PROTEIN CIDA-RELATED"/>
    <property type="match status" value="1"/>
</dbReference>
<dbReference type="PANTHER" id="PTHR33931:SF2">
    <property type="entry name" value="HOLIN-LIKE PROTEIN CIDA"/>
    <property type="match status" value="1"/>
</dbReference>
<evidence type="ECO:0000313" key="7">
    <source>
        <dbReference type="EMBL" id="MFC0252111.1"/>
    </source>
</evidence>
<evidence type="ECO:0000256" key="4">
    <source>
        <dbReference type="ARBA" id="ARBA00022989"/>
    </source>
</evidence>
<sequence>MLAAFTILLLFQCLGEGIVFLLNLPLPGPVAGMLLLIAALLAWPALGKLVEEGANILLSHLSLLFIPAGVGIVATAASGSGHWGAILASLVASTVLAMGVTGLLLRGLDGPGQGRPDTAAQRRSGDA</sequence>
<keyword evidence="8" id="KW-1185">Reference proteome</keyword>
<name>A0ABV6FFC8_9BURK</name>
<evidence type="ECO:0000256" key="3">
    <source>
        <dbReference type="ARBA" id="ARBA00022692"/>
    </source>
</evidence>
<feature type="transmembrane region" description="Helical" evidence="6">
    <location>
        <begin position="57"/>
        <end position="77"/>
    </location>
</feature>
<feature type="transmembrane region" description="Helical" evidence="6">
    <location>
        <begin position="31"/>
        <end position="50"/>
    </location>
</feature>
<evidence type="ECO:0000256" key="1">
    <source>
        <dbReference type="ARBA" id="ARBA00004651"/>
    </source>
</evidence>
<evidence type="ECO:0000256" key="6">
    <source>
        <dbReference type="SAM" id="Phobius"/>
    </source>
</evidence>
<keyword evidence="2" id="KW-1003">Cell membrane</keyword>
<dbReference type="Pfam" id="PF03788">
    <property type="entry name" value="LrgA"/>
    <property type="match status" value="1"/>
</dbReference>
<keyword evidence="5 6" id="KW-0472">Membrane</keyword>
<keyword evidence="4 6" id="KW-1133">Transmembrane helix</keyword>
<dbReference type="RefSeq" id="WP_379678863.1">
    <property type="nucleotide sequence ID" value="NZ_JBHLWP010000009.1"/>
</dbReference>
<dbReference type="InterPro" id="IPR005538">
    <property type="entry name" value="LrgA/CidA"/>
</dbReference>
<evidence type="ECO:0000256" key="2">
    <source>
        <dbReference type="ARBA" id="ARBA00022475"/>
    </source>
</evidence>
<comment type="subcellular location">
    <subcellularLocation>
        <location evidence="1">Cell membrane</location>
        <topology evidence="1">Multi-pass membrane protein</topology>
    </subcellularLocation>
</comment>
<evidence type="ECO:0000313" key="8">
    <source>
        <dbReference type="Proteomes" id="UP001589773"/>
    </source>
</evidence>
<accession>A0ABV6FFC8</accession>
<evidence type="ECO:0000256" key="5">
    <source>
        <dbReference type="ARBA" id="ARBA00023136"/>
    </source>
</evidence>